<sequence>MRLSLQRTGGFAGISKKAIVDTANLSSEEAQQLSHLLEAANFFNLPTIINAPSNQADRFQYIITVEENNQQYTVKVSEAGLPGSLKQIIEWINARGN</sequence>
<organism evidence="1 2">
    <name type="scientific">Pelatocladus maniniholoensis HA4357-MV3</name>
    <dbReference type="NCBI Taxonomy" id="1117104"/>
    <lineage>
        <taxon>Bacteria</taxon>
        <taxon>Bacillati</taxon>
        <taxon>Cyanobacteriota</taxon>
        <taxon>Cyanophyceae</taxon>
        <taxon>Nostocales</taxon>
        <taxon>Nostocaceae</taxon>
        <taxon>Pelatocladus</taxon>
    </lineage>
</organism>
<proteinExistence type="predicted"/>
<gene>
    <name evidence="1" type="ORF">KME28_00265</name>
</gene>
<reference evidence="1" key="2">
    <citation type="journal article" date="2022" name="Microbiol. Resour. Announc.">
        <title>Metagenome Sequencing to Explore Phylogenomics of Terrestrial Cyanobacteria.</title>
        <authorList>
            <person name="Ward R.D."/>
            <person name="Stajich J.E."/>
            <person name="Johansen J.R."/>
            <person name="Huntemann M."/>
            <person name="Clum A."/>
            <person name="Foster B."/>
            <person name="Foster B."/>
            <person name="Roux S."/>
            <person name="Palaniappan K."/>
            <person name="Varghese N."/>
            <person name="Mukherjee S."/>
            <person name="Reddy T.B.K."/>
            <person name="Daum C."/>
            <person name="Copeland A."/>
            <person name="Chen I.A."/>
            <person name="Ivanova N.N."/>
            <person name="Kyrpides N.C."/>
            <person name="Shapiro N."/>
            <person name="Eloe-Fadrosh E.A."/>
            <person name="Pietrasiak N."/>
        </authorList>
    </citation>
    <scope>NUCLEOTIDE SEQUENCE</scope>
    <source>
        <strain evidence="1">HA4357-MV3</strain>
    </source>
</reference>
<dbReference type="EMBL" id="JAHHHW010000003">
    <property type="protein sequence ID" value="MBW4430231.1"/>
    <property type="molecule type" value="Genomic_DNA"/>
</dbReference>
<dbReference type="Pfam" id="PF20242">
    <property type="entry name" value="Emfourin"/>
    <property type="match status" value="1"/>
</dbReference>
<protein>
    <submittedName>
        <fullName evidence="1">Uncharacterized protein</fullName>
    </submittedName>
</protein>
<dbReference type="Proteomes" id="UP000813215">
    <property type="component" value="Unassembled WGS sequence"/>
</dbReference>
<dbReference type="AlphaFoldDB" id="A0A9E3H3R6"/>
<dbReference type="InterPro" id="IPR049457">
    <property type="entry name" value="Emfourin"/>
</dbReference>
<accession>A0A9E3H3R6</accession>
<evidence type="ECO:0000313" key="2">
    <source>
        <dbReference type="Proteomes" id="UP000813215"/>
    </source>
</evidence>
<evidence type="ECO:0000313" key="1">
    <source>
        <dbReference type="EMBL" id="MBW4430231.1"/>
    </source>
</evidence>
<name>A0A9E3H3R6_9NOST</name>
<comment type="caution">
    <text evidence="1">The sequence shown here is derived from an EMBL/GenBank/DDBJ whole genome shotgun (WGS) entry which is preliminary data.</text>
</comment>
<reference evidence="1" key="1">
    <citation type="submission" date="2021-05" db="EMBL/GenBank/DDBJ databases">
        <authorList>
            <person name="Pietrasiak N."/>
            <person name="Ward R."/>
            <person name="Stajich J.E."/>
            <person name="Kurbessoian T."/>
        </authorList>
    </citation>
    <scope>NUCLEOTIDE SEQUENCE</scope>
    <source>
        <strain evidence="1">HA4357-MV3</strain>
    </source>
</reference>